<accession>A0A7W4IM45</accession>
<evidence type="ECO:0000313" key="5">
    <source>
        <dbReference type="Proteomes" id="UP000561077"/>
    </source>
</evidence>
<proteinExistence type="predicted"/>
<dbReference type="Gene3D" id="3.30.160.250">
    <property type="match status" value="1"/>
</dbReference>
<evidence type="ECO:0000313" key="3">
    <source>
        <dbReference type="EMBL" id="MBB2194442.1"/>
    </source>
</evidence>
<comment type="caution">
    <text evidence="2">The sequence shown here is derived from an EMBL/GenBank/DDBJ whole genome shotgun (WGS) entry which is preliminary data.</text>
</comment>
<dbReference type="InterPro" id="IPR031807">
    <property type="entry name" value="HicB-like"/>
</dbReference>
<reference evidence="4 5" key="1">
    <citation type="submission" date="2020-04" db="EMBL/GenBank/DDBJ databases">
        <title>Description of novel Gluconacetobacter.</title>
        <authorList>
            <person name="Sombolestani A."/>
        </authorList>
    </citation>
    <scope>NUCLEOTIDE SEQUENCE [LARGE SCALE GENOMIC DNA]</scope>
    <source>
        <strain evidence="3 4">LMG 1728</strain>
        <strain evidence="2 5">LMG 1731</strain>
    </source>
</reference>
<protein>
    <recommendedName>
        <fullName evidence="1">HicB-like antitoxin of toxin-antitoxin system domain-containing protein</fullName>
    </recommendedName>
</protein>
<evidence type="ECO:0000313" key="4">
    <source>
        <dbReference type="Proteomes" id="UP000540490"/>
    </source>
</evidence>
<dbReference type="EMBL" id="JABEQO010000015">
    <property type="protein sequence ID" value="MBB2165391.1"/>
    <property type="molecule type" value="Genomic_DNA"/>
</dbReference>
<dbReference type="Pfam" id="PF15919">
    <property type="entry name" value="HicB_lk_antitox"/>
    <property type="match status" value="1"/>
</dbReference>
<dbReference type="InterPro" id="IPR051404">
    <property type="entry name" value="TA_system_antitoxin"/>
</dbReference>
<dbReference type="PANTHER" id="PTHR34504">
    <property type="entry name" value="ANTITOXIN HICB"/>
    <property type="match status" value="1"/>
</dbReference>
<dbReference type="RefSeq" id="WP_182974376.1">
    <property type="nucleotide sequence ID" value="NZ_JABEQN010000015.1"/>
</dbReference>
<name>A0A7W4IM45_9PROT</name>
<dbReference type="InterPro" id="IPR035069">
    <property type="entry name" value="TTHA1013/TTHA0281-like"/>
</dbReference>
<organism evidence="2 5">
    <name type="scientific">Gluconacetobacter dulcium</name>
    <dbReference type="NCBI Taxonomy" id="2729096"/>
    <lineage>
        <taxon>Bacteria</taxon>
        <taxon>Pseudomonadati</taxon>
        <taxon>Pseudomonadota</taxon>
        <taxon>Alphaproteobacteria</taxon>
        <taxon>Acetobacterales</taxon>
        <taxon>Acetobacteraceae</taxon>
        <taxon>Gluconacetobacter</taxon>
    </lineage>
</organism>
<dbReference type="SUPFAM" id="SSF143100">
    <property type="entry name" value="TTHA1013/TTHA0281-like"/>
    <property type="match status" value="1"/>
</dbReference>
<dbReference type="Proteomes" id="UP000540490">
    <property type="component" value="Unassembled WGS sequence"/>
</dbReference>
<sequence>MTSYIALIRKDPDTDFCVDFPDFPGCISAGLTMEEARVMAAEALAGHIANMKEDGDTIPDPSPLDVAMANPDNAGATPVLVRAGLRTLRI</sequence>
<dbReference type="AlphaFoldDB" id="A0A7W4IM45"/>
<dbReference type="Proteomes" id="UP000561077">
    <property type="component" value="Unassembled WGS sequence"/>
</dbReference>
<dbReference type="PANTHER" id="PTHR34504:SF2">
    <property type="entry name" value="UPF0150 PROTEIN SSL0259"/>
    <property type="match status" value="1"/>
</dbReference>
<evidence type="ECO:0000259" key="1">
    <source>
        <dbReference type="Pfam" id="PF15919"/>
    </source>
</evidence>
<keyword evidence="4" id="KW-1185">Reference proteome</keyword>
<gene>
    <name evidence="3" type="ORF">HLH25_12515</name>
    <name evidence="2" type="ORF">HLH26_12775</name>
</gene>
<feature type="domain" description="HicB-like antitoxin of toxin-antitoxin system" evidence="1">
    <location>
        <begin position="4"/>
        <end position="85"/>
    </location>
</feature>
<evidence type="ECO:0000313" key="2">
    <source>
        <dbReference type="EMBL" id="MBB2165391.1"/>
    </source>
</evidence>
<dbReference type="EMBL" id="JABEQN010000015">
    <property type="protein sequence ID" value="MBB2194442.1"/>
    <property type="molecule type" value="Genomic_DNA"/>
</dbReference>